<accession>A0A200R006</accession>
<keyword evidence="5" id="KW-1185">Reference proteome</keyword>
<dbReference type="PANTHER" id="PTHR31044:SF126">
    <property type="entry name" value="GLYCOSYL HYDROLASE FAMILY 17 PROTEIN"/>
    <property type="match status" value="1"/>
</dbReference>
<protein>
    <submittedName>
        <fullName evidence="4">Glycoside hydrolase</fullName>
    </submittedName>
</protein>
<dbReference type="Gene3D" id="3.20.20.80">
    <property type="entry name" value="Glycosidases"/>
    <property type="match status" value="1"/>
</dbReference>
<dbReference type="STRING" id="56857.A0A200R006"/>
<reference evidence="4 5" key="1">
    <citation type="journal article" date="2017" name="Mol. Plant">
        <title>The Genome of Medicinal Plant Macleaya cordata Provides New Insights into Benzylisoquinoline Alkaloids Metabolism.</title>
        <authorList>
            <person name="Liu X."/>
            <person name="Liu Y."/>
            <person name="Huang P."/>
            <person name="Ma Y."/>
            <person name="Qing Z."/>
            <person name="Tang Q."/>
            <person name="Cao H."/>
            <person name="Cheng P."/>
            <person name="Zheng Y."/>
            <person name="Yuan Z."/>
            <person name="Zhou Y."/>
            <person name="Liu J."/>
            <person name="Tang Z."/>
            <person name="Zhuo Y."/>
            <person name="Zhang Y."/>
            <person name="Yu L."/>
            <person name="Huang J."/>
            <person name="Yang P."/>
            <person name="Peng Q."/>
            <person name="Zhang J."/>
            <person name="Jiang W."/>
            <person name="Zhang Z."/>
            <person name="Lin K."/>
            <person name="Ro D.K."/>
            <person name="Chen X."/>
            <person name="Xiong X."/>
            <person name="Shang Y."/>
            <person name="Huang S."/>
            <person name="Zeng J."/>
        </authorList>
    </citation>
    <scope>NUCLEOTIDE SEQUENCE [LARGE SCALE GENOMIC DNA]</scope>
    <source>
        <strain evidence="5">cv. BLH2017</strain>
        <tissue evidence="4">Root</tissue>
    </source>
</reference>
<evidence type="ECO:0000259" key="3">
    <source>
        <dbReference type="SMART" id="SM00768"/>
    </source>
</evidence>
<keyword evidence="1" id="KW-0732">Signal</keyword>
<dbReference type="InterPro" id="IPR044788">
    <property type="entry name" value="X8_dom_prot"/>
</dbReference>
<dbReference type="PANTHER" id="PTHR31044">
    <property type="entry name" value="BETA-1,3 GLUCANASE"/>
    <property type="match status" value="1"/>
</dbReference>
<gene>
    <name evidence="4" type="ORF">BVC80_8993g12</name>
</gene>
<sequence>MDFLESPPEVYIFGLIDEDAKSIQPGNFERHWGIFNYDGTLKYSMNLGNGRNLVPAKGVKYLAKEWCVMSPEASTSDPNLGDSVNYACTYADCTSLGFGSSCGELDAKSNASYAFNRFYQTANQQKGSCGFNNLAVLTTKDPSHGTCRFEIMIDVGKHDKPAKSPSSSRSASSSLPRPYQDLWSTQVFPLMDEPSARCLSRRF</sequence>
<evidence type="ECO:0000313" key="4">
    <source>
        <dbReference type="EMBL" id="OVA16056.1"/>
    </source>
</evidence>
<dbReference type="Gene3D" id="1.20.58.1040">
    <property type="match status" value="1"/>
</dbReference>
<comment type="caution">
    <text evidence="4">The sequence shown here is derived from an EMBL/GenBank/DDBJ whole genome shotgun (WGS) entry which is preliminary data.</text>
</comment>
<dbReference type="OrthoDB" id="421038at2759"/>
<evidence type="ECO:0000256" key="1">
    <source>
        <dbReference type="ARBA" id="ARBA00022729"/>
    </source>
</evidence>
<feature type="region of interest" description="Disordered" evidence="2">
    <location>
        <begin position="158"/>
        <end position="177"/>
    </location>
</feature>
<organism evidence="4 5">
    <name type="scientific">Macleaya cordata</name>
    <name type="common">Five-seeded plume-poppy</name>
    <name type="synonym">Bocconia cordata</name>
    <dbReference type="NCBI Taxonomy" id="56857"/>
    <lineage>
        <taxon>Eukaryota</taxon>
        <taxon>Viridiplantae</taxon>
        <taxon>Streptophyta</taxon>
        <taxon>Embryophyta</taxon>
        <taxon>Tracheophyta</taxon>
        <taxon>Spermatophyta</taxon>
        <taxon>Magnoliopsida</taxon>
        <taxon>Ranunculales</taxon>
        <taxon>Papaveraceae</taxon>
        <taxon>Papaveroideae</taxon>
        <taxon>Macleaya</taxon>
    </lineage>
</organism>
<evidence type="ECO:0000313" key="5">
    <source>
        <dbReference type="Proteomes" id="UP000195402"/>
    </source>
</evidence>
<dbReference type="FunFam" id="1.20.58.1040:FF:000002">
    <property type="entry name" value="Glucan endo-1,3-beta-glucosidase 8"/>
    <property type="match status" value="1"/>
</dbReference>
<dbReference type="AlphaFoldDB" id="A0A200R006"/>
<evidence type="ECO:0000256" key="2">
    <source>
        <dbReference type="SAM" id="MobiDB-lite"/>
    </source>
</evidence>
<dbReference type="OMA" id="FSAMIRI"/>
<proteinExistence type="predicted"/>
<dbReference type="SUPFAM" id="SSF51445">
    <property type="entry name" value="(Trans)glycosidases"/>
    <property type="match status" value="1"/>
</dbReference>
<feature type="compositionally biased region" description="Low complexity" evidence="2">
    <location>
        <begin position="163"/>
        <end position="177"/>
    </location>
</feature>
<dbReference type="SMART" id="SM00768">
    <property type="entry name" value="X8"/>
    <property type="match status" value="1"/>
</dbReference>
<dbReference type="Proteomes" id="UP000195402">
    <property type="component" value="Unassembled WGS sequence"/>
</dbReference>
<dbReference type="InterPro" id="IPR012946">
    <property type="entry name" value="X8"/>
</dbReference>
<keyword evidence="4" id="KW-0378">Hydrolase</keyword>
<dbReference type="InParanoid" id="A0A200R006"/>
<name>A0A200R006_MACCD</name>
<dbReference type="Pfam" id="PF07983">
    <property type="entry name" value="X8"/>
    <property type="match status" value="1"/>
</dbReference>
<dbReference type="EMBL" id="MVGT01000720">
    <property type="protein sequence ID" value="OVA16056.1"/>
    <property type="molecule type" value="Genomic_DNA"/>
</dbReference>
<dbReference type="GO" id="GO:0016787">
    <property type="term" value="F:hydrolase activity"/>
    <property type="evidence" value="ECO:0007669"/>
    <property type="project" value="UniProtKB-KW"/>
</dbReference>
<dbReference type="GO" id="GO:0009506">
    <property type="term" value="C:plasmodesma"/>
    <property type="evidence" value="ECO:0007669"/>
    <property type="project" value="UniProtKB-ARBA"/>
</dbReference>
<dbReference type="InterPro" id="IPR017853">
    <property type="entry name" value="GH"/>
</dbReference>
<feature type="domain" description="X8" evidence="3">
    <location>
        <begin position="65"/>
        <end position="149"/>
    </location>
</feature>